<evidence type="ECO:0000259" key="4">
    <source>
        <dbReference type="Pfam" id="PF25597"/>
    </source>
</evidence>
<dbReference type="InterPro" id="IPR013103">
    <property type="entry name" value="RVT_2"/>
</dbReference>
<dbReference type="EMBL" id="BKCJ010001245">
    <property type="protein sequence ID" value="GEU39996.1"/>
    <property type="molecule type" value="Genomic_DNA"/>
</dbReference>
<dbReference type="Pfam" id="PF07727">
    <property type="entry name" value="RVT_2"/>
    <property type="match status" value="2"/>
</dbReference>
<dbReference type="Pfam" id="PF13976">
    <property type="entry name" value="gag_pre-integrs"/>
    <property type="match status" value="1"/>
</dbReference>
<reference evidence="5" key="1">
    <citation type="journal article" date="2019" name="Sci. Rep.">
        <title>Draft genome of Tanacetum cinerariifolium, the natural source of mosquito coil.</title>
        <authorList>
            <person name="Yamashiro T."/>
            <person name="Shiraishi A."/>
            <person name="Satake H."/>
            <person name="Nakayama K."/>
        </authorList>
    </citation>
    <scope>NUCLEOTIDE SEQUENCE</scope>
</reference>
<sequence length="1675" mass="192189">MNNKELNEQLKVLIEKNDDLLAQTKVLKDQLQVKHVVIHTHVECQEKYAKLEAERYEYMIRYSAYFDNDKQHRKQIADQEVLYDKMSVQLVELGYTLMFLTHSDEALEIEKFKRARENKIEFAYDYGSLNASYVNEKIIFLDDYFQEIINPDFEKIDSPFQQTSLLKQYDPTVILEKIIIDLEDEVVSLLEKEKANLKTIESLKSKGFESSKNKISKTENQSENDCQVVEKECDQVENSKVIAPGLFKLSVSQSVSPISMSKTSCDSKKVEIKLKRKRCKRKSSKQNDKQVNNDVSRANSDFVHFSDLDTFSSVRRPKHSGVIWKKKESSNTSNVNLSFVIHLKLNKDVKRYSRKNLLSCNNSHLGETSSVYVCNDAMNVSCNSKMCDLFDENNLFIFDDKSVRISPVSKMPFRKKLRDSMNICLWIIDSGCSKHMTGNRALLTNFMEKFLGTVRFGNNDFAMIAGYGDVVIGSMTIKKVYYVEGLGHTLFSVGQFCDKDLEVAFRKSTCFVRNEYGVDLLTGDRSSNLYTIALNERVQTDNGTEFKNKTLAKFFDKAEAIATSCFTQNLLIIHKRFDKTLYELINNRKPNIKFFRVFGCRCYLLNDYEDVGKLKAKGDIGVFVGYSKETAAFRIYNKRTRNIHESVNVNFDEISEMASKQFSLEPNEYFDSSKIMKSSTTNVETSINEEVFHEVSESFQGESSLSSLNDDIQQTEALKDADWETFVQVARIEAIRLFLAYVAHKDFIVFQMDVKTVFLNRILKEEVYVSQPLGFVNKQYPDHVYALDKALYGLKQAPRAWCDILSHFLIDSGFQKVLSPMVEQAKLKLDLVGKPVDHTDYRKPELIYPKSFFQFRKARSRMNENDKVVKSDKNLMKKNQMIRNKKGLLWLCIRISGKLNEFWIGLELGYRSIFWTVDILWGIVEQAKAKQPLANALDFACKHAKRIQELLVYVRDTCPIANKPSEKLVVVTPMNKVKKVVHIVLWYLDFGCSKHITGNRSQFMNFVSKFLGTNLDGVDLLSLSRDTNLYIISLDDMLKTSLICLLSKSSKTKSWLWHRWLSYLNFGTLNKLAKDGLARGIPKLKFKNDRLCSACALDKSKKSSHQPKAEDTNQEKLYLLHMDLYGSMRLESIHGVSLTILVNLASYTWQRFILFHGSSKQTSARLKCQRPFGDGGLVVAVWKWRFGDGCLVAVVYLILVSAVCYDCYDNSFVNSNQTESTRESHNNVVTLILHFDLIKTINHMSTVPEILQRTLKLSFFLFGNIVTNSRVTPSGREIVSLTILVKLASYTEDLGELNAKAIIGIFVGYAPAKKAFRNYNRRTQKIMETIHDRLFDLMLDEYSNPSPTAVSPVPAAATPRAVDIANSLVSTLIDQDAPSKNVIGDPSLLVSIRKKLQTDAMWCYFDAFLTSVELNTYKEAMLEPSGIDATQEEIHEFKRRHMDVKMALLNGKLREVVYVSQPKGFVDPYKPNHVYRLKKALYGLKQALRACRPDLVFAVCMCARYQAKPIENHLRAVKRIFRYQKGTIDMGLWYSKDYGITPTAYADLDHASTEAEYIALSGCCAQILWMRSQLTYDGLQFNKIYQYCENKSAIALYGNNVQHPRSKHIDVRYHLIKEKVENGVVELYFVKTESQLADIFTKALPREIFNFLVEKLGIKSMSPNTLKSLTEEEDE</sequence>
<evidence type="ECO:0000259" key="3">
    <source>
        <dbReference type="Pfam" id="PF22936"/>
    </source>
</evidence>
<dbReference type="Pfam" id="PF22936">
    <property type="entry name" value="Pol_BBD"/>
    <property type="match status" value="1"/>
</dbReference>
<feature type="domain" description="Reverse transcriptase Ty1/copia-type" evidence="1">
    <location>
        <begin position="1440"/>
        <end position="1491"/>
    </location>
</feature>
<proteinExistence type="predicted"/>
<feature type="domain" description="Reverse transcriptase Ty1/copia-type" evidence="1">
    <location>
        <begin position="720"/>
        <end position="816"/>
    </location>
</feature>
<name>A0A6L2JSK1_TANCI</name>
<dbReference type="InterPro" id="IPR025724">
    <property type="entry name" value="GAG-pre-integrase_dom"/>
</dbReference>
<organism evidence="5">
    <name type="scientific">Tanacetum cinerariifolium</name>
    <name type="common">Dalmatian daisy</name>
    <name type="synonym">Chrysanthemum cinerariifolium</name>
    <dbReference type="NCBI Taxonomy" id="118510"/>
    <lineage>
        <taxon>Eukaryota</taxon>
        <taxon>Viridiplantae</taxon>
        <taxon>Streptophyta</taxon>
        <taxon>Embryophyta</taxon>
        <taxon>Tracheophyta</taxon>
        <taxon>Spermatophyta</taxon>
        <taxon>Magnoliopsida</taxon>
        <taxon>eudicotyledons</taxon>
        <taxon>Gunneridae</taxon>
        <taxon>Pentapetalae</taxon>
        <taxon>asterids</taxon>
        <taxon>campanulids</taxon>
        <taxon>Asterales</taxon>
        <taxon>Asteraceae</taxon>
        <taxon>Asteroideae</taxon>
        <taxon>Anthemideae</taxon>
        <taxon>Anthemidinae</taxon>
        <taxon>Tanacetum</taxon>
    </lineage>
</organism>
<feature type="domain" description="GAG-pre-integrase" evidence="2">
    <location>
        <begin position="1028"/>
        <end position="1100"/>
    </location>
</feature>
<comment type="caution">
    <text evidence="5">The sequence shown here is derived from an EMBL/GenBank/DDBJ whole genome shotgun (WGS) entry which is preliminary data.</text>
</comment>
<protein>
    <submittedName>
        <fullName evidence="5">Copia protein</fullName>
    </submittedName>
</protein>
<dbReference type="Pfam" id="PF25597">
    <property type="entry name" value="SH3_retrovirus"/>
    <property type="match status" value="2"/>
</dbReference>
<feature type="domain" description="Retroviral polymerase SH3-like" evidence="4">
    <location>
        <begin position="600"/>
        <end position="655"/>
    </location>
</feature>
<accession>A0A6L2JSK1</accession>
<feature type="domain" description="Retroviral polymerase SH3-like" evidence="4">
    <location>
        <begin position="1295"/>
        <end position="1331"/>
    </location>
</feature>
<dbReference type="CDD" id="cd09272">
    <property type="entry name" value="RNase_HI_RT_Ty1"/>
    <property type="match status" value="1"/>
</dbReference>
<dbReference type="InterPro" id="IPR054722">
    <property type="entry name" value="PolX-like_BBD"/>
</dbReference>
<evidence type="ECO:0000259" key="1">
    <source>
        <dbReference type="Pfam" id="PF07727"/>
    </source>
</evidence>
<dbReference type="InterPro" id="IPR057670">
    <property type="entry name" value="SH3_retrovirus"/>
</dbReference>
<evidence type="ECO:0000313" key="5">
    <source>
        <dbReference type="EMBL" id="GEU39996.1"/>
    </source>
</evidence>
<gene>
    <name evidence="5" type="ORF">Tci_011974</name>
</gene>
<dbReference type="PANTHER" id="PTHR11439:SF483">
    <property type="entry name" value="PEPTIDE SYNTHASE GLIP-LIKE, PUTATIVE (AFU_ORTHOLOGUE AFUA_3G12920)-RELATED"/>
    <property type="match status" value="1"/>
</dbReference>
<dbReference type="PANTHER" id="PTHR11439">
    <property type="entry name" value="GAG-POL-RELATED RETROTRANSPOSON"/>
    <property type="match status" value="1"/>
</dbReference>
<feature type="domain" description="Retrovirus-related Pol polyprotein from transposon TNT 1-94-like beta-barrel" evidence="3">
    <location>
        <begin position="426"/>
        <end position="500"/>
    </location>
</feature>
<evidence type="ECO:0000259" key="2">
    <source>
        <dbReference type="Pfam" id="PF13976"/>
    </source>
</evidence>